<organism evidence="2">
    <name type="scientific">marine metagenome</name>
    <dbReference type="NCBI Taxonomy" id="408172"/>
    <lineage>
        <taxon>unclassified sequences</taxon>
        <taxon>metagenomes</taxon>
        <taxon>ecological metagenomes</taxon>
    </lineage>
</organism>
<feature type="domain" description="6-hydroxymethylpterin diphosphokinase MptE-like" evidence="1">
    <location>
        <begin position="140"/>
        <end position="303"/>
    </location>
</feature>
<proteinExistence type="predicted"/>
<reference evidence="2" key="1">
    <citation type="submission" date="2018-05" db="EMBL/GenBank/DDBJ databases">
        <authorList>
            <person name="Lanie J.A."/>
            <person name="Ng W.-L."/>
            <person name="Kazmierczak K.M."/>
            <person name="Andrzejewski T.M."/>
            <person name="Davidsen T.M."/>
            <person name="Wayne K.J."/>
            <person name="Tettelin H."/>
            <person name="Glass J.I."/>
            <person name="Rusch D."/>
            <person name="Podicherti R."/>
            <person name="Tsui H.-C.T."/>
            <person name="Winkler M.E."/>
        </authorList>
    </citation>
    <scope>NUCLEOTIDE SEQUENCE</scope>
</reference>
<feature type="non-terminal residue" evidence="2">
    <location>
        <position position="400"/>
    </location>
</feature>
<name>A0A382DLM2_9ZZZZ</name>
<protein>
    <recommendedName>
        <fullName evidence="1">6-hydroxymethylpterin diphosphokinase MptE-like domain-containing protein</fullName>
    </recommendedName>
</protein>
<evidence type="ECO:0000259" key="1">
    <source>
        <dbReference type="Pfam" id="PF01973"/>
    </source>
</evidence>
<dbReference type="InterPro" id="IPR002826">
    <property type="entry name" value="MptE-like"/>
</dbReference>
<dbReference type="EMBL" id="UINC01039681">
    <property type="protein sequence ID" value="SVB38517.1"/>
    <property type="molecule type" value="Genomic_DNA"/>
</dbReference>
<dbReference type="PANTHER" id="PTHR41786:SF1">
    <property type="entry name" value="6-HYDROXYMETHYLPTERIN DIPHOSPHOKINASE MPTE-LIKE DOMAIN-CONTAINING PROTEIN"/>
    <property type="match status" value="1"/>
</dbReference>
<dbReference type="AlphaFoldDB" id="A0A382DLM2"/>
<evidence type="ECO:0000313" key="2">
    <source>
        <dbReference type="EMBL" id="SVB38517.1"/>
    </source>
</evidence>
<gene>
    <name evidence="2" type="ORF">METZ01_LOCUS191371</name>
</gene>
<sequence>MTKADIFMNSPWLSETSSEGAVSAILLGPLEESVLSSEAEAYSKGVLWIAPPTENFSSSYPANVHCLDRSSESKKLSETIDEFLRLDYDNPPTVKVSSHIAEDDENAYAPILDLVISSIDSTLRARRTRSDTGVLRQEQVFRNLAGYLRSRIPEKWRDSAQGNLAVVVGAGPSLDVTLPLIKEGFPKPLVVAADSALRALKDAGVDPDFVVSIDPEKSHDSCTSIDHRPGIAILSTQSHSSWPQRWGENVRYLSGRVMTEDWLATKGIPKTSLLAVNNAGLAAMLVAEFLGPAAIMMVGMDLAGGGDGTDRYAENTGRSHVQVYTNACHDIPGNQTETVSTPFLSDWSETSETCARISRGRNMINLNDRGALLEGSIVIHPNQIDELREALSESLAPYEH</sequence>
<accession>A0A382DLM2</accession>
<dbReference type="Pfam" id="PF01973">
    <property type="entry name" value="MptE-like"/>
    <property type="match status" value="1"/>
</dbReference>
<dbReference type="PANTHER" id="PTHR41786">
    <property type="entry name" value="MOTILITY ACCESSORY FACTOR MAF"/>
    <property type="match status" value="1"/>
</dbReference>